<name>A0A147BDZ8_IXORI</name>
<evidence type="ECO:0000313" key="2">
    <source>
        <dbReference type="EMBL" id="JAR88979.1"/>
    </source>
</evidence>
<evidence type="ECO:0000256" key="1">
    <source>
        <dbReference type="SAM" id="SignalP"/>
    </source>
</evidence>
<protein>
    <submittedName>
        <fullName evidence="2">Putative secreted protein</fullName>
    </submittedName>
</protein>
<sequence length="229" mass="25789">MLVSCLVVQVWMIQAVLCRNPPDRVIHQHFLKQVDAIIIHILQQTAQDVLRPVGEGGLVIWQLGHTWPRVLGRSAQRPEDAEELVNLRVAVEERPLVDHLNEDARDAPNVNGGGVAGRAEQYLRGPVPERDNLVGVHPDRDAEGPGQPKVGQLNVALLVDEKVLRLQISVEYPPPVAEQNPFQDLLQVALDYLCVHTLVLGKCVKILFEIHRKKLEHQVHLVLLHYYIL</sequence>
<reference evidence="2" key="1">
    <citation type="journal article" date="2018" name="PLoS Negl. Trop. Dis.">
        <title>Sialome diversity of ticks revealed by RNAseq of single tick salivary glands.</title>
        <authorList>
            <person name="Perner J."/>
            <person name="Kropackova S."/>
            <person name="Kopacek P."/>
            <person name="Ribeiro J.M."/>
        </authorList>
    </citation>
    <scope>NUCLEOTIDE SEQUENCE</scope>
    <source>
        <strain evidence="2">Siblings of single egg batch collected in Ceske Budejovice</strain>
        <tissue evidence="2">Salivary glands</tissue>
    </source>
</reference>
<dbReference type="EMBL" id="GEGO01006425">
    <property type="protein sequence ID" value="JAR88979.1"/>
    <property type="molecule type" value="Transcribed_RNA"/>
</dbReference>
<accession>A0A147BDZ8</accession>
<feature type="signal peptide" evidence="1">
    <location>
        <begin position="1"/>
        <end position="18"/>
    </location>
</feature>
<organism evidence="2">
    <name type="scientific">Ixodes ricinus</name>
    <name type="common">Common tick</name>
    <name type="synonym">Acarus ricinus</name>
    <dbReference type="NCBI Taxonomy" id="34613"/>
    <lineage>
        <taxon>Eukaryota</taxon>
        <taxon>Metazoa</taxon>
        <taxon>Ecdysozoa</taxon>
        <taxon>Arthropoda</taxon>
        <taxon>Chelicerata</taxon>
        <taxon>Arachnida</taxon>
        <taxon>Acari</taxon>
        <taxon>Parasitiformes</taxon>
        <taxon>Ixodida</taxon>
        <taxon>Ixodoidea</taxon>
        <taxon>Ixodidae</taxon>
        <taxon>Ixodinae</taxon>
        <taxon>Ixodes</taxon>
    </lineage>
</organism>
<keyword evidence="1" id="KW-0732">Signal</keyword>
<dbReference type="AlphaFoldDB" id="A0A147BDZ8"/>
<feature type="chain" id="PRO_5007542088" evidence="1">
    <location>
        <begin position="19"/>
        <end position="229"/>
    </location>
</feature>
<proteinExistence type="predicted"/>